<protein>
    <submittedName>
        <fullName evidence="1">Uncharacterized protein</fullName>
    </submittedName>
</protein>
<gene>
    <name evidence="1" type="ORF">C7378_1395</name>
</gene>
<reference evidence="1 2" key="1">
    <citation type="submission" date="2019-03" db="EMBL/GenBank/DDBJ databases">
        <title>Genomic Encyclopedia of Type Strains, Phase IV (KMG-IV): sequencing the most valuable type-strain genomes for metagenomic binning, comparative biology and taxonomic classification.</title>
        <authorList>
            <person name="Goeker M."/>
        </authorList>
    </citation>
    <scope>NUCLEOTIDE SEQUENCE [LARGE SCALE GENOMIC DNA]</scope>
    <source>
        <strain evidence="1 2">DSM 103428</strain>
    </source>
</reference>
<dbReference type="EMBL" id="SMGK01000002">
    <property type="protein sequence ID" value="TCK73781.1"/>
    <property type="molecule type" value="Genomic_DNA"/>
</dbReference>
<organism evidence="1 2">
    <name type="scientific">Acidipila rosea</name>
    <dbReference type="NCBI Taxonomy" id="768535"/>
    <lineage>
        <taxon>Bacteria</taxon>
        <taxon>Pseudomonadati</taxon>
        <taxon>Acidobacteriota</taxon>
        <taxon>Terriglobia</taxon>
        <taxon>Terriglobales</taxon>
        <taxon>Acidobacteriaceae</taxon>
        <taxon>Acidipila</taxon>
    </lineage>
</organism>
<dbReference type="AlphaFoldDB" id="A0A4V2PVC0"/>
<dbReference type="Proteomes" id="UP000295210">
    <property type="component" value="Unassembled WGS sequence"/>
</dbReference>
<sequence length="117" mass="12821">MSSLVDGTRVYSELWTSFVSLIRSYAAAHELGRKSGHAVIEASSSQLTVTTPDSLLTIVFDEKTGHGRWTLATGQQSGTFRIHEDSTVEFSDRMGRIDLEIAAEAFTAKILDEDRAA</sequence>
<dbReference type="OrthoDB" id="120151at2"/>
<dbReference type="RefSeq" id="WP_131993845.1">
    <property type="nucleotide sequence ID" value="NZ_SMGK01000002.1"/>
</dbReference>
<accession>A0A4V2PVC0</accession>
<proteinExistence type="predicted"/>
<name>A0A4V2PVC0_9BACT</name>
<comment type="caution">
    <text evidence="1">The sequence shown here is derived from an EMBL/GenBank/DDBJ whole genome shotgun (WGS) entry which is preliminary data.</text>
</comment>
<evidence type="ECO:0000313" key="1">
    <source>
        <dbReference type="EMBL" id="TCK73781.1"/>
    </source>
</evidence>
<keyword evidence="2" id="KW-1185">Reference proteome</keyword>
<evidence type="ECO:0000313" key="2">
    <source>
        <dbReference type="Proteomes" id="UP000295210"/>
    </source>
</evidence>